<dbReference type="GO" id="GO:0016301">
    <property type="term" value="F:kinase activity"/>
    <property type="evidence" value="ECO:0007669"/>
    <property type="project" value="UniProtKB-KW"/>
</dbReference>
<dbReference type="GeneID" id="103111683"/>
<comment type="similarity">
    <text evidence="5">Belongs to the protein kinase superfamily. Ser/Thr protein kinase family. GCN2 subfamily.</text>
</comment>
<dbReference type="Proteomes" id="UP001652624">
    <property type="component" value="Chromosome 3"/>
</dbReference>
<feature type="domain" description="DRBM" evidence="9">
    <location>
        <begin position="10"/>
        <end position="78"/>
    </location>
</feature>
<dbReference type="InterPro" id="IPR014720">
    <property type="entry name" value="dsRBD_dom"/>
</dbReference>
<gene>
    <name evidence="11" type="primary">EIF2AK2</name>
</gene>
<evidence type="ECO:0000256" key="4">
    <source>
        <dbReference type="ARBA" id="ARBA00022840"/>
    </source>
</evidence>
<dbReference type="InterPro" id="IPR011009">
    <property type="entry name" value="Kinase-like_dom_sf"/>
</dbReference>
<dbReference type="PANTHER" id="PTHR11042">
    <property type="entry name" value="EUKARYOTIC TRANSLATION INITIATION FACTOR 2-ALPHA KINASE EIF2-ALPHA KINASE -RELATED"/>
    <property type="match status" value="1"/>
</dbReference>
<reference evidence="11" key="1">
    <citation type="submission" date="2025-08" db="UniProtKB">
        <authorList>
            <consortium name="RefSeq"/>
        </authorList>
    </citation>
    <scope>IDENTIFICATION</scope>
</reference>
<dbReference type="PROSITE" id="PS00108">
    <property type="entry name" value="PROTEIN_KINASE_ST"/>
    <property type="match status" value="1"/>
</dbReference>
<evidence type="ECO:0000256" key="6">
    <source>
        <dbReference type="PROSITE-ProRule" id="PRU00266"/>
    </source>
</evidence>
<sequence>MMESDESPGAYIGKLNEYCQKHSVGLQYQELQKTGPPHDLRFTFQVVIGKRKFPQAEGKSKKEAKNAAAKAAVEILNRESKTENFASPATDDSFEVIFTENYIGLMNRLWQKNKLHVHYHFSDEKDGGPSRFYCECKVEEEKYGFGVGSTKQDAKQKAAQMAYNRILAEETPEKANLQSLHSIPSHNGSLSFSSAPSSENSLSDTTSGSSGYSEHSNNSELPSSSWGFHRLNQKKPVRQVSSHTELRLLTFKSKGLGQGSRPALDKFCVISIPLKVYLLLFTCRRLAASFDIPMESEHTANDRFLKDFRDITPIASGGFGQVFKARHRIDTKIYAIKRVKYDREKVEREVKALANLSHSNIVHYYDCWGGNDYYEDSMKNLRNLTRCLFIKMEYCDKGTLDDWIFKRKNSSQKDLALEFFRQITEGVHYIHSKEFIHRDLKPSNIFLVDEKQIKIGDFGLVTALKTNGKLTANLGTPQYMSPEQLSSVNYDNKVDIFALGLILAELLYVCGTTCETIKLFDKLRAGIFPDEFDKNEKSLLQKLLFHEPSKRPTAFETLQTLKMWTNGAKPKNWNTC</sequence>
<keyword evidence="6" id="KW-0694">RNA-binding</keyword>
<dbReference type="Pfam" id="PF00069">
    <property type="entry name" value="Pkinase"/>
    <property type="match status" value="1"/>
</dbReference>
<feature type="domain" description="DRBM" evidence="9">
    <location>
        <begin position="101"/>
        <end position="168"/>
    </location>
</feature>
<evidence type="ECO:0000256" key="3">
    <source>
        <dbReference type="ARBA" id="ARBA00022777"/>
    </source>
</evidence>
<dbReference type="InterPro" id="IPR000719">
    <property type="entry name" value="Prot_kinase_dom"/>
</dbReference>
<dbReference type="SMART" id="SM00220">
    <property type="entry name" value="S_TKc"/>
    <property type="match status" value="1"/>
</dbReference>
<evidence type="ECO:0000256" key="5">
    <source>
        <dbReference type="ARBA" id="ARBA00037982"/>
    </source>
</evidence>
<dbReference type="Pfam" id="PF00035">
    <property type="entry name" value="dsrm"/>
    <property type="match status" value="2"/>
</dbReference>
<feature type="domain" description="Protein kinase" evidence="8">
    <location>
        <begin position="308"/>
        <end position="565"/>
    </location>
</feature>
<dbReference type="SMART" id="SM00358">
    <property type="entry name" value="DSRM"/>
    <property type="match status" value="2"/>
</dbReference>
<dbReference type="SUPFAM" id="SSF56112">
    <property type="entry name" value="Protein kinase-like (PK-like)"/>
    <property type="match status" value="1"/>
</dbReference>
<dbReference type="PROSITE" id="PS50011">
    <property type="entry name" value="PROTEIN_KINASE_DOM"/>
    <property type="match status" value="1"/>
</dbReference>
<keyword evidence="4" id="KW-0067">ATP-binding</keyword>
<keyword evidence="1" id="KW-0808">Transferase</keyword>
<dbReference type="InterPro" id="IPR008271">
    <property type="entry name" value="Ser/Thr_kinase_AS"/>
</dbReference>
<proteinExistence type="inferred from homology"/>
<dbReference type="RefSeq" id="XP_060044407.1">
    <property type="nucleotide sequence ID" value="XM_060188424.1"/>
</dbReference>
<evidence type="ECO:0000259" key="8">
    <source>
        <dbReference type="PROSITE" id="PS50011"/>
    </source>
</evidence>
<evidence type="ECO:0000313" key="10">
    <source>
        <dbReference type="Proteomes" id="UP001652624"/>
    </source>
</evidence>
<evidence type="ECO:0000256" key="1">
    <source>
        <dbReference type="ARBA" id="ARBA00022679"/>
    </source>
</evidence>
<name>A0ABM3X6H7_ERIEU</name>
<dbReference type="InterPro" id="IPR050339">
    <property type="entry name" value="CC_SR_Kinase"/>
</dbReference>
<dbReference type="PROSITE" id="PS50137">
    <property type="entry name" value="DS_RBD"/>
    <property type="match status" value="2"/>
</dbReference>
<evidence type="ECO:0000313" key="11">
    <source>
        <dbReference type="RefSeq" id="XP_060044407.1"/>
    </source>
</evidence>
<dbReference type="Gene3D" id="3.30.200.20">
    <property type="entry name" value="Phosphorylase Kinase, domain 1"/>
    <property type="match status" value="1"/>
</dbReference>
<keyword evidence="10" id="KW-1185">Reference proteome</keyword>
<evidence type="ECO:0000256" key="2">
    <source>
        <dbReference type="ARBA" id="ARBA00022741"/>
    </source>
</evidence>
<evidence type="ECO:0000256" key="7">
    <source>
        <dbReference type="SAM" id="MobiDB-lite"/>
    </source>
</evidence>
<organism evidence="10 11">
    <name type="scientific">Erinaceus europaeus</name>
    <name type="common">Western European hedgehog</name>
    <dbReference type="NCBI Taxonomy" id="9365"/>
    <lineage>
        <taxon>Eukaryota</taxon>
        <taxon>Metazoa</taxon>
        <taxon>Chordata</taxon>
        <taxon>Craniata</taxon>
        <taxon>Vertebrata</taxon>
        <taxon>Euteleostomi</taxon>
        <taxon>Mammalia</taxon>
        <taxon>Eutheria</taxon>
        <taxon>Laurasiatheria</taxon>
        <taxon>Eulipotyphla</taxon>
        <taxon>Erinaceidae</taxon>
        <taxon>Erinaceinae</taxon>
        <taxon>Erinaceus</taxon>
    </lineage>
</organism>
<protein>
    <submittedName>
        <fullName evidence="11">Interferon-induced, double-stranded RNA-activated protein kinase</fullName>
    </submittedName>
</protein>
<feature type="region of interest" description="Disordered" evidence="7">
    <location>
        <begin position="188"/>
        <end position="225"/>
    </location>
</feature>
<accession>A0ABM3X6H7</accession>
<keyword evidence="2" id="KW-0547">Nucleotide-binding</keyword>
<dbReference type="PANTHER" id="PTHR11042:SF163">
    <property type="entry name" value="INTERFERON-INDUCED, DOUBLE-STRANDED RNA-ACTIVATED PROTEIN KINASE"/>
    <property type="match status" value="1"/>
</dbReference>
<dbReference type="Gene3D" id="1.10.510.10">
    <property type="entry name" value="Transferase(Phosphotransferase) domain 1"/>
    <property type="match status" value="1"/>
</dbReference>
<keyword evidence="3 11" id="KW-0418">Kinase</keyword>
<dbReference type="SUPFAM" id="SSF54768">
    <property type="entry name" value="dsRNA-binding domain-like"/>
    <property type="match status" value="2"/>
</dbReference>
<evidence type="ECO:0000259" key="9">
    <source>
        <dbReference type="PROSITE" id="PS50137"/>
    </source>
</evidence>
<dbReference type="Gene3D" id="3.30.160.20">
    <property type="match status" value="2"/>
</dbReference>